<gene>
    <name evidence="1" type="ORF">OGAPHI_000851</name>
</gene>
<accession>A0A9P8PGI3</accession>
<reference evidence="1" key="1">
    <citation type="journal article" date="2021" name="Open Biol.">
        <title>Shared evolutionary footprints suggest mitochondrial oxidative damage underlies multiple complex I losses in fungi.</title>
        <authorList>
            <person name="Schikora-Tamarit M.A."/>
            <person name="Marcet-Houben M."/>
            <person name="Nosek J."/>
            <person name="Gabaldon T."/>
        </authorList>
    </citation>
    <scope>NUCLEOTIDE SEQUENCE</scope>
    <source>
        <strain evidence="1">CBS6075</strain>
    </source>
</reference>
<dbReference type="Proteomes" id="UP000769157">
    <property type="component" value="Unassembled WGS sequence"/>
</dbReference>
<protein>
    <submittedName>
        <fullName evidence="1">Uncharacterized protein</fullName>
    </submittedName>
</protein>
<dbReference type="AlphaFoldDB" id="A0A9P8PGI3"/>
<evidence type="ECO:0000313" key="1">
    <source>
        <dbReference type="EMBL" id="KAH3671140.1"/>
    </source>
</evidence>
<proteinExistence type="predicted"/>
<organism evidence="1 2">
    <name type="scientific">Ogataea philodendri</name>
    <dbReference type="NCBI Taxonomy" id="1378263"/>
    <lineage>
        <taxon>Eukaryota</taxon>
        <taxon>Fungi</taxon>
        <taxon>Dikarya</taxon>
        <taxon>Ascomycota</taxon>
        <taxon>Saccharomycotina</taxon>
        <taxon>Pichiomycetes</taxon>
        <taxon>Pichiales</taxon>
        <taxon>Pichiaceae</taxon>
        <taxon>Ogataea</taxon>
    </lineage>
</organism>
<dbReference type="EMBL" id="JAEUBE010000084">
    <property type="protein sequence ID" value="KAH3671140.1"/>
    <property type="molecule type" value="Genomic_DNA"/>
</dbReference>
<name>A0A9P8PGI3_9ASCO</name>
<evidence type="ECO:0000313" key="2">
    <source>
        <dbReference type="Proteomes" id="UP000769157"/>
    </source>
</evidence>
<dbReference type="RefSeq" id="XP_046064508.1">
    <property type="nucleotide sequence ID" value="XM_046208991.1"/>
</dbReference>
<dbReference type="GeneID" id="70232819"/>
<sequence>MQYRGRYFEKLSCKNEPKSVDLAKRLKHFQWVFHNGLESSDVVSSLGTVHGSVVESTGNINHVIKHKSVRAGFVWHRLLFDSTDGQDGGLRRVQDGGEQGDGVVHSQVRDGDGSSLELFWRKLVFLGSLSEILHLLGDGLQTLGVSILHNWGDQTSRSSNGNRNVNVRKLSDNSLVLKIVCVDLWHSLAGLGNGFDKQIVHRQSVSVVGIAVQRSSELEQLRHRDARRHNVVRRGLLGLCESFRNDLSHGGQWDVSFSTSLATILPLGPVPLTSLREIPFSKAMFLANGEAKILPDGAEDVDFGFEASLDDSLEDSFGASLVSFGASSSLAAGAGEELSPASAAVKFSKAATSPDSSTYTATGLPTGMSWVPSGTRILAKNPSSWNSKSIEALSVSTSAIASPGDNASPTFLCHLTKLPWVMVGDKAGIPITVCSGNLEE</sequence>
<reference evidence="1" key="2">
    <citation type="submission" date="2021-01" db="EMBL/GenBank/DDBJ databases">
        <authorList>
            <person name="Schikora-Tamarit M.A."/>
        </authorList>
    </citation>
    <scope>NUCLEOTIDE SEQUENCE</scope>
    <source>
        <strain evidence="1">CBS6075</strain>
    </source>
</reference>
<keyword evidence="2" id="KW-1185">Reference proteome</keyword>
<comment type="caution">
    <text evidence="1">The sequence shown here is derived from an EMBL/GenBank/DDBJ whole genome shotgun (WGS) entry which is preliminary data.</text>
</comment>